<sequence length="186" mass="20195">MSRSSQKSHYLQSRLPDELTSGITGNAPLEIKELPLKWLAIFRNKGRGFAGSVAARLKVTDVSVVPSVDDPLKKEGKVVCDIEVTPDMCSERGVLDEGCIFFLIDECSTVAMVVINAYDGLNTPPGVSQTINTFYHNPALVGMKLRLVSTSLSSGLQTNAGRCEVWDTKNHRLVASGTQQTMPPSK</sequence>
<dbReference type="OrthoDB" id="2831072at2759"/>
<gene>
    <name evidence="2" type="ORF">GALMADRAFT_220003</name>
</gene>
<evidence type="ECO:0000256" key="1">
    <source>
        <dbReference type="ARBA" id="ARBA00022801"/>
    </source>
</evidence>
<reference evidence="3" key="1">
    <citation type="journal article" date="2014" name="Proc. Natl. Acad. Sci. U.S.A.">
        <title>Extensive sampling of basidiomycete genomes demonstrates inadequacy of the white-rot/brown-rot paradigm for wood decay fungi.</title>
        <authorList>
            <person name="Riley R."/>
            <person name="Salamov A.A."/>
            <person name="Brown D.W."/>
            <person name="Nagy L.G."/>
            <person name="Floudas D."/>
            <person name="Held B.W."/>
            <person name="Levasseur A."/>
            <person name="Lombard V."/>
            <person name="Morin E."/>
            <person name="Otillar R."/>
            <person name="Lindquist E.A."/>
            <person name="Sun H."/>
            <person name="LaButti K.M."/>
            <person name="Schmutz J."/>
            <person name="Jabbour D."/>
            <person name="Luo H."/>
            <person name="Baker S.E."/>
            <person name="Pisabarro A.G."/>
            <person name="Walton J.D."/>
            <person name="Blanchette R.A."/>
            <person name="Henrissat B."/>
            <person name="Martin F."/>
            <person name="Cullen D."/>
            <person name="Hibbett D.S."/>
            <person name="Grigoriev I.V."/>
        </authorList>
    </citation>
    <scope>NUCLEOTIDE SEQUENCE [LARGE SCALE GENOMIC DNA]</scope>
    <source>
        <strain evidence="3">CBS 339.88</strain>
    </source>
</reference>
<dbReference type="Gene3D" id="3.10.129.10">
    <property type="entry name" value="Hotdog Thioesterase"/>
    <property type="match status" value="1"/>
</dbReference>
<dbReference type="GO" id="GO:0047617">
    <property type="term" value="F:fatty acyl-CoA hydrolase activity"/>
    <property type="evidence" value="ECO:0007669"/>
    <property type="project" value="InterPro"/>
</dbReference>
<dbReference type="SUPFAM" id="SSF54637">
    <property type="entry name" value="Thioesterase/thiol ester dehydrase-isomerase"/>
    <property type="match status" value="1"/>
</dbReference>
<dbReference type="EMBL" id="KL142368">
    <property type="protein sequence ID" value="KDR84176.1"/>
    <property type="molecule type" value="Genomic_DNA"/>
</dbReference>
<dbReference type="InterPro" id="IPR039298">
    <property type="entry name" value="ACOT13"/>
</dbReference>
<keyword evidence="1" id="KW-0378">Hydrolase</keyword>
<evidence type="ECO:0000313" key="2">
    <source>
        <dbReference type="EMBL" id="KDR84176.1"/>
    </source>
</evidence>
<evidence type="ECO:0000313" key="3">
    <source>
        <dbReference type="Proteomes" id="UP000027222"/>
    </source>
</evidence>
<accession>A0A067TLX3</accession>
<dbReference type="HOGENOM" id="CLU_085799_1_0_1"/>
<proteinExistence type="predicted"/>
<dbReference type="AlphaFoldDB" id="A0A067TLX3"/>
<protein>
    <recommendedName>
        <fullName evidence="4">Thioesterase domain-containing protein</fullName>
    </recommendedName>
</protein>
<dbReference type="Proteomes" id="UP000027222">
    <property type="component" value="Unassembled WGS sequence"/>
</dbReference>
<dbReference type="STRING" id="685588.A0A067TLX3"/>
<evidence type="ECO:0008006" key="4">
    <source>
        <dbReference type="Google" id="ProtNLM"/>
    </source>
</evidence>
<dbReference type="InterPro" id="IPR029069">
    <property type="entry name" value="HotDog_dom_sf"/>
</dbReference>
<name>A0A067TLX3_GALM3</name>
<dbReference type="PANTHER" id="PTHR21660:SF1">
    <property type="entry name" value="ACYL-COENZYME A THIOESTERASE 13"/>
    <property type="match status" value="1"/>
</dbReference>
<keyword evidence="3" id="KW-1185">Reference proteome</keyword>
<dbReference type="PANTHER" id="PTHR21660">
    <property type="entry name" value="THIOESTERASE SUPERFAMILY MEMBER-RELATED"/>
    <property type="match status" value="1"/>
</dbReference>
<organism evidence="2 3">
    <name type="scientific">Galerina marginata (strain CBS 339.88)</name>
    <dbReference type="NCBI Taxonomy" id="685588"/>
    <lineage>
        <taxon>Eukaryota</taxon>
        <taxon>Fungi</taxon>
        <taxon>Dikarya</taxon>
        <taxon>Basidiomycota</taxon>
        <taxon>Agaricomycotina</taxon>
        <taxon>Agaricomycetes</taxon>
        <taxon>Agaricomycetidae</taxon>
        <taxon>Agaricales</taxon>
        <taxon>Agaricineae</taxon>
        <taxon>Strophariaceae</taxon>
        <taxon>Galerina</taxon>
    </lineage>
</organism>